<dbReference type="PANTHER" id="PTHR38465:SF2">
    <property type="entry name" value="HTH-TYPE TRANSCRIPTIONAL REGULATOR MMPR5"/>
    <property type="match status" value="1"/>
</dbReference>
<dbReference type="OrthoDB" id="67158at2"/>
<evidence type="ECO:0000256" key="4">
    <source>
        <dbReference type="SAM" id="MobiDB-lite"/>
    </source>
</evidence>
<keyword evidence="3" id="KW-0804">Transcription</keyword>
<protein>
    <submittedName>
        <fullName evidence="6">DNA-binding transcriptional regulator GbsR (MarR family)</fullName>
    </submittedName>
</protein>
<dbReference type="Proteomes" id="UP000237846">
    <property type="component" value="Unassembled WGS sequence"/>
</dbReference>
<dbReference type="RefSeq" id="WP_106239656.1">
    <property type="nucleotide sequence ID" value="NZ_PVZC01000001.1"/>
</dbReference>
<sequence length="183" mass="19997">MTAAEDGGEEAFAAWFVARFAEFWRSQGAARSEGRIVGYLLVCGADSSSAEEIAAGAGVSRGSVSVYLRRLAELGFVRQVPSPDPAARARRYRMDEDVWGGFLRNERAYLKNQRSLAQAALDRLPGLDGASRRRLVNMRDYMDWLNGYHEVLSAEWERFKAARGPAVPPAPGGPAAPPPRAAE</sequence>
<feature type="compositionally biased region" description="Pro residues" evidence="4">
    <location>
        <begin position="166"/>
        <end position="183"/>
    </location>
</feature>
<keyword evidence="7" id="KW-1185">Reference proteome</keyword>
<dbReference type="Pfam" id="PF09339">
    <property type="entry name" value="HTH_IclR"/>
    <property type="match status" value="1"/>
</dbReference>
<dbReference type="GO" id="GO:0003677">
    <property type="term" value="F:DNA binding"/>
    <property type="evidence" value="ECO:0007669"/>
    <property type="project" value="UniProtKB-KW"/>
</dbReference>
<dbReference type="EMBL" id="PVZC01000001">
    <property type="protein sequence ID" value="PRY02315.1"/>
    <property type="molecule type" value="Genomic_DNA"/>
</dbReference>
<reference evidence="6 7" key="1">
    <citation type="submission" date="2018-03" db="EMBL/GenBank/DDBJ databases">
        <title>Genomic Encyclopedia of Archaeal and Bacterial Type Strains, Phase II (KMG-II): from individual species to whole genera.</title>
        <authorList>
            <person name="Goeker M."/>
        </authorList>
    </citation>
    <scope>NUCLEOTIDE SEQUENCE [LARGE SCALE GENOMIC DNA]</scope>
    <source>
        <strain evidence="6 7">DSM 45601</strain>
    </source>
</reference>
<dbReference type="SUPFAM" id="SSF46785">
    <property type="entry name" value="Winged helix' DNA-binding domain"/>
    <property type="match status" value="1"/>
</dbReference>
<dbReference type="InterPro" id="IPR005471">
    <property type="entry name" value="Tscrpt_reg_IclR_N"/>
</dbReference>
<dbReference type="InterPro" id="IPR036390">
    <property type="entry name" value="WH_DNA-bd_sf"/>
</dbReference>
<dbReference type="InterPro" id="IPR052362">
    <property type="entry name" value="HTH-GbsR_regulator"/>
</dbReference>
<dbReference type="GO" id="GO:0006355">
    <property type="term" value="P:regulation of DNA-templated transcription"/>
    <property type="evidence" value="ECO:0007669"/>
    <property type="project" value="InterPro"/>
</dbReference>
<accession>A0A2T0QEJ3</accession>
<gene>
    <name evidence="6" type="ORF">CLV72_101917</name>
</gene>
<proteinExistence type="predicted"/>
<feature type="region of interest" description="Disordered" evidence="4">
    <location>
        <begin position="163"/>
        <end position="183"/>
    </location>
</feature>
<dbReference type="InterPro" id="IPR036388">
    <property type="entry name" value="WH-like_DNA-bd_sf"/>
</dbReference>
<feature type="domain" description="HTH iclR-type" evidence="5">
    <location>
        <begin position="49"/>
        <end position="81"/>
    </location>
</feature>
<evidence type="ECO:0000313" key="6">
    <source>
        <dbReference type="EMBL" id="PRY02315.1"/>
    </source>
</evidence>
<evidence type="ECO:0000256" key="3">
    <source>
        <dbReference type="ARBA" id="ARBA00023163"/>
    </source>
</evidence>
<keyword evidence="1" id="KW-0805">Transcription regulation</keyword>
<evidence type="ECO:0000259" key="5">
    <source>
        <dbReference type="Pfam" id="PF09339"/>
    </source>
</evidence>
<dbReference type="AlphaFoldDB" id="A0A2T0QEJ3"/>
<keyword evidence="2 6" id="KW-0238">DNA-binding</keyword>
<organism evidence="6 7">
    <name type="scientific">Allonocardiopsis opalescens</name>
    <dbReference type="NCBI Taxonomy" id="1144618"/>
    <lineage>
        <taxon>Bacteria</taxon>
        <taxon>Bacillati</taxon>
        <taxon>Actinomycetota</taxon>
        <taxon>Actinomycetes</taxon>
        <taxon>Streptosporangiales</taxon>
        <taxon>Allonocardiopsis</taxon>
    </lineage>
</organism>
<dbReference type="PANTHER" id="PTHR38465">
    <property type="entry name" value="HTH-TYPE TRANSCRIPTIONAL REGULATOR MJ1563-RELATED"/>
    <property type="match status" value="1"/>
</dbReference>
<dbReference type="Gene3D" id="1.10.10.10">
    <property type="entry name" value="Winged helix-like DNA-binding domain superfamily/Winged helix DNA-binding domain"/>
    <property type="match status" value="1"/>
</dbReference>
<name>A0A2T0QEJ3_9ACTN</name>
<evidence type="ECO:0000256" key="1">
    <source>
        <dbReference type="ARBA" id="ARBA00023015"/>
    </source>
</evidence>
<evidence type="ECO:0000256" key="2">
    <source>
        <dbReference type="ARBA" id="ARBA00023125"/>
    </source>
</evidence>
<evidence type="ECO:0000313" key="7">
    <source>
        <dbReference type="Proteomes" id="UP000237846"/>
    </source>
</evidence>
<comment type="caution">
    <text evidence="6">The sequence shown here is derived from an EMBL/GenBank/DDBJ whole genome shotgun (WGS) entry which is preliminary data.</text>
</comment>